<evidence type="ECO:0000313" key="3">
    <source>
        <dbReference type="EMBL" id="KAB0796448.1"/>
    </source>
</evidence>
<evidence type="ECO:0000256" key="1">
    <source>
        <dbReference type="SAM" id="MobiDB-lite"/>
    </source>
</evidence>
<dbReference type="InParanoid" id="A0A5N4AGV7"/>
<dbReference type="AlphaFoldDB" id="A0A5N4AGV7"/>
<keyword evidence="2" id="KW-0812">Transmembrane</keyword>
<keyword evidence="4" id="KW-1185">Reference proteome</keyword>
<sequence>MMRTATGKFLQATGGGSQRIFEEDRALALDDTQGMFLLLSFGYLLGGISLLSEWLGGCFHLCKRKSRRRRRSRTDSIASNPRSYDIPTPRQKLDSIQYGRSDRRLNSWEEECNPHPFHVPMFASDNNEKSVEDEINEVFNVDGIFGEEELYNDVEEELQEPICKSRNNSTVSHNIENKRDSM</sequence>
<gene>
    <name evidence="3" type="ORF">PPYR_10509</name>
</gene>
<feature type="transmembrane region" description="Helical" evidence="2">
    <location>
        <begin position="35"/>
        <end position="62"/>
    </location>
</feature>
<name>A0A5N4AGV7_PHOPY</name>
<evidence type="ECO:0000256" key="2">
    <source>
        <dbReference type="SAM" id="Phobius"/>
    </source>
</evidence>
<organism evidence="3 4">
    <name type="scientific">Photinus pyralis</name>
    <name type="common">Common eastern firefly</name>
    <name type="synonym">Lampyris pyralis</name>
    <dbReference type="NCBI Taxonomy" id="7054"/>
    <lineage>
        <taxon>Eukaryota</taxon>
        <taxon>Metazoa</taxon>
        <taxon>Ecdysozoa</taxon>
        <taxon>Arthropoda</taxon>
        <taxon>Hexapoda</taxon>
        <taxon>Insecta</taxon>
        <taxon>Pterygota</taxon>
        <taxon>Neoptera</taxon>
        <taxon>Endopterygota</taxon>
        <taxon>Coleoptera</taxon>
        <taxon>Polyphaga</taxon>
        <taxon>Elateriformia</taxon>
        <taxon>Elateroidea</taxon>
        <taxon>Lampyridae</taxon>
        <taxon>Lampyrinae</taxon>
        <taxon>Photinus</taxon>
    </lineage>
</organism>
<evidence type="ECO:0000313" key="4">
    <source>
        <dbReference type="Proteomes" id="UP000327044"/>
    </source>
</evidence>
<dbReference type="Proteomes" id="UP000327044">
    <property type="component" value="Unassembled WGS sequence"/>
</dbReference>
<dbReference type="EMBL" id="VVIM01000007">
    <property type="protein sequence ID" value="KAB0796448.1"/>
    <property type="molecule type" value="Genomic_DNA"/>
</dbReference>
<reference evidence="3 4" key="1">
    <citation type="journal article" date="2018" name="Elife">
        <title>Firefly genomes illuminate parallel origins of bioluminescence in beetles.</title>
        <authorList>
            <person name="Fallon T.R."/>
            <person name="Lower S.E."/>
            <person name="Chang C.H."/>
            <person name="Bessho-Uehara M."/>
            <person name="Martin G.J."/>
            <person name="Bewick A.J."/>
            <person name="Behringer M."/>
            <person name="Debat H.J."/>
            <person name="Wong I."/>
            <person name="Day J.C."/>
            <person name="Suvorov A."/>
            <person name="Silva C.J."/>
            <person name="Stanger-Hall K.F."/>
            <person name="Hall D.W."/>
            <person name="Schmitz R.J."/>
            <person name="Nelson D.R."/>
            <person name="Lewis S.M."/>
            <person name="Shigenobu S."/>
            <person name="Bybee S.M."/>
            <person name="Larracuente A.M."/>
            <person name="Oba Y."/>
            <person name="Weng J.K."/>
        </authorList>
    </citation>
    <scope>NUCLEOTIDE SEQUENCE [LARGE SCALE GENOMIC DNA]</scope>
    <source>
        <strain evidence="3">1611_PpyrPB1</strain>
        <tissue evidence="3">Whole body</tissue>
    </source>
</reference>
<comment type="caution">
    <text evidence="3">The sequence shown here is derived from an EMBL/GenBank/DDBJ whole genome shotgun (WGS) entry which is preliminary data.</text>
</comment>
<protein>
    <submittedName>
        <fullName evidence="3">Uncharacterized protein</fullName>
    </submittedName>
</protein>
<keyword evidence="2" id="KW-0472">Membrane</keyword>
<feature type="region of interest" description="Disordered" evidence="1">
    <location>
        <begin position="70"/>
        <end position="89"/>
    </location>
</feature>
<accession>A0A5N4AGV7</accession>
<keyword evidence="2" id="KW-1133">Transmembrane helix</keyword>
<proteinExistence type="predicted"/>